<protein>
    <submittedName>
        <fullName evidence="2">Uncharacterized protein</fullName>
    </submittedName>
</protein>
<dbReference type="Proteomes" id="UP000503482">
    <property type="component" value="Chromosome"/>
</dbReference>
<keyword evidence="1" id="KW-1133">Transmembrane helix</keyword>
<keyword evidence="1" id="KW-0472">Membrane</keyword>
<gene>
    <name evidence="2" type="ORF">AVENP_1460</name>
</gene>
<evidence type="ECO:0000313" key="2">
    <source>
        <dbReference type="EMBL" id="QKF67014.1"/>
    </source>
</evidence>
<reference evidence="2 3" key="1">
    <citation type="submission" date="2020-05" db="EMBL/GenBank/DDBJ databases">
        <title>Complete genome sequencing of Campylobacter and Arcobacter type strains.</title>
        <authorList>
            <person name="Miller W.G."/>
            <person name="Yee E."/>
        </authorList>
    </citation>
    <scope>NUCLEOTIDE SEQUENCE [LARGE SCALE GENOMIC DNA]</scope>
    <source>
        <strain evidence="2 3">LMG 26156</strain>
    </source>
</reference>
<dbReference type="RefSeq" id="WP_172664254.1">
    <property type="nucleotide sequence ID" value="NZ_CP053840.1"/>
</dbReference>
<proteinExistence type="predicted"/>
<dbReference type="KEGG" id="avp:AVENP_1460"/>
<evidence type="ECO:0000313" key="3">
    <source>
        <dbReference type="Proteomes" id="UP000503482"/>
    </source>
</evidence>
<dbReference type="EMBL" id="CP053840">
    <property type="protein sequence ID" value="QKF67014.1"/>
    <property type="molecule type" value="Genomic_DNA"/>
</dbReference>
<keyword evidence="3" id="KW-1185">Reference proteome</keyword>
<evidence type="ECO:0000256" key="1">
    <source>
        <dbReference type="SAM" id="Phobius"/>
    </source>
</evidence>
<sequence>MKYFFRNFFIYLLLIIGFSFFIIDKNIEDLSGQDPESTVEFVYEAF</sequence>
<keyword evidence="1" id="KW-0812">Transmembrane</keyword>
<dbReference type="AlphaFoldDB" id="A0AAE7E438"/>
<feature type="transmembrane region" description="Helical" evidence="1">
    <location>
        <begin position="6"/>
        <end position="23"/>
    </location>
</feature>
<name>A0AAE7E438_9BACT</name>
<accession>A0AAE7E438</accession>
<organism evidence="2 3">
    <name type="scientific">Arcobacter venerupis</name>
    <dbReference type="NCBI Taxonomy" id="1054033"/>
    <lineage>
        <taxon>Bacteria</taxon>
        <taxon>Pseudomonadati</taxon>
        <taxon>Campylobacterota</taxon>
        <taxon>Epsilonproteobacteria</taxon>
        <taxon>Campylobacterales</taxon>
        <taxon>Arcobacteraceae</taxon>
        <taxon>Arcobacter</taxon>
    </lineage>
</organism>